<name>A0A9W4UA95_9PLEO</name>
<sequence>MQCPSSLATYLLSSSSTRSFSSHPPSSPKTDLAQHLPSFHGSSHLTPKRLPPPFHFSLLFCTYVCKPVHVHRFCDPTLSNPMFLAQAQCVTTSDPSPLPPSPRALASMISLVASHAFVSRYTQQ</sequence>
<dbReference type="AlphaFoldDB" id="A0A9W4UA95"/>
<keyword evidence="3" id="KW-1185">Reference proteome</keyword>
<organism evidence="2 3">
    <name type="scientific">Periconia digitata</name>
    <dbReference type="NCBI Taxonomy" id="1303443"/>
    <lineage>
        <taxon>Eukaryota</taxon>
        <taxon>Fungi</taxon>
        <taxon>Dikarya</taxon>
        <taxon>Ascomycota</taxon>
        <taxon>Pezizomycotina</taxon>
        <taxon>Dothideomycetes</taxon>
        <taxon>Pleosporomycetidae</taxon>
        <taxon>Pleosporales</taxon>
        <taxon>Massarineae</taxon>
        <taxon>Periconiaceae</taxon>
        <taxon>Periconia</taxon>
    </lineage>
</organism>
<accession>A0A9W4UA95</accession>
<reference evidence="2" key="1">
    <citation type="submission" date="2023-01" db="EMBL/GenBank/DDBJ databases">
        <authorList>
            <person name="Van Ghelder C."/>
            <person name="Rancurel C."/>
        </authorList>
    </citation>
    <scope>NUCLEOTIDE SEQUENCE</scope>
    <source>
        <strain evidence="2">CNCM I-4278</strain>
    </source>
</reference>
<comment type="caution">
    <text evidence="2">The sequence shown here is derived from an EMBL/GenBank/DDBJ whole genome shotgun (WGS) entry which is preliminary data.</text>
</comment>
<dbReference type="EMBL" id="CAOQHR010000003">
    <property type="protein sequence ID" value="CAI6331963.1"/>
    <property type="molecule type" value="Genomic_DNA"/>
</dbReference>
<proteinExistence type="predicted"/>
<evidence type="ECO:0000313" key="2">
    <source>
        <dbReference type="EMBL" id="CAI6331963.1"/>
    </source>
</evidence>
<evidence type="ECO:0000256" key="1">
    <source>
        <dbReference type="SAM" id="MobiDB-lite"/>
    </source>
</evidence>
<feature type="region of interest" description="Disordered" evidence="1">
    <location>
        <begin position="16"/>
        <end position="44"/>
    </location>
</feature>
<feature type="compositionally biased region" description="Low complexity" evidence="1">
    <location>
        <begin position="16"/>
        <end position="30"/>
    </location>
</feature>
<dbReference type="Proteomes" id="UP001152607">
    <property type="component" value="Unassembled WGS sequence"/>
</dbReference>
<protein>
    <submittedName>
        <fullName evidence="2">Uncharacterized protein</fullName>
    </submittedName>
</protein>
<gene>
    <name evidence="2" type="ORF">PDIGIT_LOCUS4992</name>
</gene>
<evidence type="ECO:0000313" key="3">
    <source>
        <dbReference type="Proteomes" id="UP001152607"/>
    </source>
</evidence>